<dbReference type="SUPFAM" id="SSF54292">
    <property type="entry name" value="2Fe-2S ferredoxin-like"/>
    <property type="match status" value="1"/>
</dbReference>
<dbReference type="Pfam" id="PF00175">
    <property type="entry name" value="NAD_binding_1"/>
    <property type="match status" value="1"/>
</dbReference>
<evidence type="ECO:0000259" key="7">
    <source>
        <dbReference type="PROSITE" id="PS51085"/>
    </source>
</evidence>
<dbReference type="Gene3D" id="2.40.30.10">
    <property type="entry name" value="Translation factors"/>
    <property type="match status" value="1"/>
</dbReference>
<dbReference type="PRINTS" id="PR00409">
    <property type="entry name" value="PHDIOXRDTASE"/>
</dbReference>
<keyword evidence="2" id="KW-0001">2Fe-2S</keyword>
<dbReference type="Pfam" id="PF00111">
    <property type="entry name" value="Fer2"/>
    <property type="match status" value="1"/>
</dbReference>
<dbReference type="InterPro" id="IPR017927">
    <property type="entry name" value="FAD-bd_FR_type"/>
</dbReference>
<keyword evidence="10" id="KW-1185">Reference proteome</keyword>
<dbReference type="PANTHER" id="PTHR47354">
    <property type="entry name" value="NADH OXIDOREDUCTASE HCR"/>
    <property type="match status" value="1"/>
</dbReference>
<dbReference type="GO" id="GO:0032259">
    <property type="term" value="P:methylation"/>
    <property type="evidence" value="ECO:0007669"/>
    <property type="project" value="UniProtKB-KW"/>
</dbReference>
<evidence type="ECO:0000313" key="9">
    <source>
        <dbReference type="EMBL" id="MBB5373080.1"/>
    </source>
</evidence>
<dbReference type="GO" id="GO:0051537">
    <property type="term" value="F:2 iron, 2 sulfur cluster binding"/>
    <property type="evidence" value="ECO:0007669"/>
    <property type="project" value="UniProtKB-KW"/>
</dbReference>
<dbReference type="InterPro" id="IPR050415">
    <property type="entry name" value="MRET"/>
</dbReference>
<proteinExistence type="predicted"/>
<dbReference type="CDD" id="cd06185">
    <property type="entry name" value="PDR_like"/>
    <property type="match status" value="1"/>
</dbReference>
<protein>
    <submittedName>
        <fullName evidence="9">Vanillate O-demethylase ferredoxin subunit</fullName>
        <ecNumber evidence="9">1.14.13.82</ecNumber>
    </submittedName>
</protein>
<evidence type="ECO:0000256" key="3">
    <source>
        <dbReference type="ARBA" id="ARBA00022723"/>
    </source>
</evidence>
<dbReference type="InterPro" id="IPR039261">
    <property type="entry name" value="FNR_nucleotide-bd"/>
</dbReference>
<dbReference type="InterPro" id="IPR001041">
    <property type="entry name" value="2Fe-2S_ferredoxin-type"/>
</dbReference>
<evidence type="ECO:0000256" key="5">
    <source>
        <dbReference type="ARBA" id="ARBA00023004"/>
    </source>
</evidence>
<sequence length="314" mass="33435">MLTVQVMRRRVVADNIIALELRSAAGATLPAFSAGAHIDVMLPNGLMRQYSLLNDPVETHRYEIAILRDPNSRGGSLSAHADIREGTALNIGEPRNLFPLAPEGGALLFAGGIGVTPLLAMAHTLHRLGRAFALHYCTRTKSAAAFRDELRAGPFGGAMWFHTDDGPASQKLDAAAVLAAASPGTHIYVCGPAGFIAHIYATARAAGWAEDRLHSESFAATPAAPGGEFNLRLTKRGIVVPVRAEQSALDALLAVGVDLPVSCEQGICGTCVTRVLEGEPEHRDSFLTKAERARNNCFTPCVSRARTQELVLDL</sequence>
<keyword evidence="9" id="KW-0489">Methyltransferase</keyword>
<dbReference type="GO" id="GO:0046872">
    <property type="term" value="F:metal ion binding"/>
    <property type="evidence" value="ECO:0007669"/>
    <property type="project" value="UniProtKB-KW"/>
</dbReference>
<feature type="domain" description="2Fe-2S ferredoxin-type" evidence="7">
    <location>
        <begin position="229"/>
        <end position="314"/>
    </location>
</feature>
<comment type="caution">
    <text evidence="9">The sequence shown here is derived from an EMBL/GenBank/DDBJ whole genome shotgun (WGS) entry which is preliminary data.</text>
</comment>
<dbReference type="InterPro" id="IPR017938">
    <property type="entry name" value="Riboflavin_synthase-like_b-brl"/>
</dbReference>
<accession>A0A840VNS8</accession>
<gene>
    <name evidence="9" type="ORF">HNP71_001338</name>
</gene>
<dbReference type="InterPro" id="IPR006058">
    <property type="entry name" value="2Fe2S_fd_BS"/>
</dbReference>
<evidence type="ECO:0000256" key="1">
    <source>
        <dbReference type="ARBA" id="ARBA00022630"/>
    </source>
</evidence>
<dbReference type="InterPro" id="IPR036010">
    <property type="entry name" value="2Fe-2S_ferredoxin-like_sf"/>
</dbReference>
<organism evidence="9 10">
    <name type="scientific">Acidocella aromatica</name>
    <dbReference type="NCBI Taxonomy" id="1303579"/>
    <lineage>
        <taxon>Bacteria</taxon>
        <taxon>Pseudomonadati</taxon>
        <taxon>Pseudomonadota</taxon>
        <taxon>Alphaproteobacteria</taxon>
        <taxon>Acetobacterales</taxon>
        <taxon>Acidocellaceae</taxon>
        <taxon>Acidocella</taxon>
    </lineage>
</organism>
<dbReference type="SUPFAM" id="SSF63380">
    <property type="entry name" value="Riboflavin synthase domain-like"/>
    <property type="match status" value="1"/>
</dbReference>
<dbReference type="CDD" id="cd00207">
    <property type="entry name" value="fer2"/>
    <property type="match status" value="1"/>
</dbReference>
<keyword evidence="3" id="KW-0479">Metal-binding</keyword>
<keyword evidence="5" id="KW-0408">Iron</keyword>
<dbReference type="InterPro" id="IPR012675">
    <property type="entry name" value="Beta-grasp_dom_sf"/>
</dbReference>
<evidence type="ECO:0000259" key="8">
    <source>
        <dbReference type="PROSITE" id="PS51384"/>
    </source>
</evidence>
<reference evidence="9 10" key="1">
    <citation type="submission" date="2020-08" db="EMBL/GenBank/DDBJ databases">
        <title>Genomic Encyclopedia of Type Strains, Phase IV (KMG-IV): sequencing the most valuable type-strain genomes for metagenomic binning, comparative biology and taxonomic classification.</title>
        <authorList>
            <person name="Goeker M."/>
        </authorList>
    </citation>
    <scope>NUCLEOTIDE SEQUENCE [LARGE SCALE GENOMIC DNA]</scope>
    <source>
        <strain evidence="9 10">DSM 27026</strain>
    </source>
</reference>
<dbReference type="PROSITE" id="PS51085">
    <property type="entry name" value="2FE2S_FER_2"/>
    <property type="match status" value="1"/>
</dbReference>
<keyword evidence="6" id="KW-0411">Iron-sulfur</keyword>
<dbReference type="Gene3D" id="3.40.50.80">
    <property type="entry name" value="Nucleotide-binding domain of ferredoxin-NADP reductase (FNR) module"/>
    <property type="match status" value="1"/>
</dbReference>
<dbReference type="PROSITE" id="PS51384">
    <property type="entry name" value="FAD_FR"/>
    <property type="match status" value="1"/>
</dbReference>
<name>A0A840VNS8_9PROT</name>
<dbReference type="Proteomes" id="UP000553706">
    <property type="component" value="Unassembled WGS sequence"/>
</dbReference>
<keyword evidence="1" id="KW-0285">Flavoprotein</keyword>
<dbReference type="Gene3D" id="3.10.20.30">
    <property type="match status" value="1"/>
</dbReference>
<dbReference type="PROSITE" id="PS00197">
    <property type="entry name" value="2FE2S_FER_1"/>
    <property type="match status" value="1"/>
</dbReference>
<dbReference type="AlphaFoldDB" id="A0A840VNS8"/>
<dbReference type="EC" id="1.14.13.82" evidence="9"/>
<evidence type="ECO:0000256" key="2">
    <source>
        <dbReference type="ARBA" id="ARBA00022714"/>
    </source>
</evidence>
<evidence type="ECO:0000313" key="10">
    <source>
        <dbReference type="Proteomes" id="UP000553706"/>
    </source>
</evidence>
<keyword evidence="9" id="KW-0808">Transferase</keyword>
<dbReference type="GO" id="GO:0018489">
    <property type="term" value="F:vanillate monooxygenase activity"/>
    <property type="evidence" value="ECO:0007669"/>
    <property type="project" value="UniProtKB-EC"/>
</dbReference>
<feature type="domain" description="FAD-binding FR-type" evidence="8">
    <location>
        <begin position="1"/>
        <end position="101"/>
    </location>
</feature>
<dbReference type="PANTHER" id="PTHR47354:SF1">
    <property type="entry name" value="CARNITINE MONOOXYGENASE REDUCTASE SUBUNIT"/>
    <property type="match status" value="1"/>
</dbReference>
<dbReference type="InterPro" id="IPR001433">
    <property type="entry name" value="OxRdtase_FAD/NAD-bd"/>
</dbReference>
<evidence type="ECO:0000256" key="4">
    <source>
        <dbReference type="ARBA" id="ARBA00023002"/>
    </source>
</evidence>
<keyword evidence="4 9" id="KW-0560">Oxidoreductase</keyword>
<evidence type="ECO:0000256" key="6">
    <source>
        <dbReference type="ARBA" id="ARBA00023014"/>
    </source>
</evidence>
<dbReference type="SUPFAM" id="SSF52343">
    <property type="entry name" value="Ferredoxin reductase-like, C-terminal NADP-linked domain"/>
    <property type="match status" value="1"/>
</dbReference>
<dbReference type="EMBL" id="JACHFJ010000004">
    <property type="protein sequence ID" value="MBB5373080.1"/>
    <property type="molecule type" value="Genomic_DNA"/>
</dbReference>
<dbReference type="GO" id="GO:0008168">
    <property type="term" value="F:methyltransferase activity"/>
    <property type="evidence" value="ECO:0007669"/>
    <property type="project" value="UniProtKB-KW"/>
</dbReference>